<dbReference type="EMBL" id="JBBPFD010000022">
    <property type="protein sequence ID" value="KAK7881588.1"/>
    <property type="molecule type" value="Genomic_DNA"/>
</dbReference>
<reference evidence="3" key="1">
    <citation type="submission" date="2024-04" db="EMBL/GenBank/DDBJ databases">
        <title>Salinicola lusitanus LLJ914,a marine bacterium isolated from the Okinawa Trough.</title>
        <authorList>
            <person name="Li J."/>
        </authorList>
    </citation>
    <scope>NUCLEOTIDE SEQUENCE [LARGE SCALE GENOMIC DNA]</scope>
</reference>
<organism evidence="2 3">
    <name type="scientific">Mugilogobius chulae</name>
    <name type="common">yellowstripe goby</name>
    <dbReference type="NCBI Taxonomy" id="88201"/>
    <lineage>
        <taxon>Eukaryota</taxon>
        <taxon>Metazoa</taxon>
        <taxon>Chordata</taxon>
        <taxon>Craniata</taxon>
        <taxon>Vertebrata</taxon>
        <taxon>Euteleostomi</taxon>
        <taxon>Actinopterygii</taxon>
        <taxon>Neopterygii</taxon>
        <taxon>Teleostei</taxon>
        <taxon>Neoteleostei</taxon>
        <taxon>Acanthomorphata</taxon>
        <taxon>Gobiaria</taxon>
        <taxon>Gobiiformes</taxon>
        <taxon>Gobioidei</taxon>
        <taxon>Gobiidae</taxon>
        <taxon>Gobionellinae</taxon>
        <taxon>Mugilogobius</taxon>
    </lineage>
</organism>
<dbReference type="AlphaFoldDB" id="A0AAW0MTB3"/>
<protein>
    <submittedName>
        <fullName evidence="2">Uncharacterized protein</fullName>
    </submittedName>
</protein>
<proteinExistence type="predicted"/>
<evidence type="ECO:0000313" key="3">
    <source>
        <dbReference type="Proteomes" id="UP001460270"/>
    </source>
</evidence>
<dbReference type="Proteomes" id="UP001460270">
    <property type="component" value="Unassembled WGS sequence"/>
</dbReference>
<comment type="caution">
    <text evidence="2">The sequence shown here is derived from an EMBL/GenBank/DDBJ whole genome shotgun (WGS) entry which is preliminary data.</text>
</comment>
<name>A0AAW0MTB3_9GOBI</name>
<accession>A0AAW0MTB3</accession>
<evidence type="ECO:0000313" key="2">
    <source>
        <dbReference type="EMBL" id="KAK7881588.1"/>
    </source>
</evidence>
<sequence>MSLWSEEPFSNCPGLSTRPKPQIKAQRSGKTMVRFNEIVKQGEEGGEREKPHCQSWSHSKGLFRISAKPSQYGQERSGRTIKGVQRVLTGPRCGFLSPCIPPECQESHPGLSEPGAFDLILSSDISHSDKWLCAAC</sequence>
<evidence type="ECO:0000256" key="1">
    <source>
        <dbReference type="SAM" id="MobiDB-lite"/>
    </source>
</evidence>
<keyword evidence="3" id="KW-1185">Reference proteome</keyword>
<feature type="region of interest" description="Disordered" evidence="1">
    <location>
        <begin position="1"/>
        <end position="30"/>
    </location>
</feature>
<gene>
    <name evidence="2" type="ORF">WMY93_029997</name>
</gene>